<dbReference type="InterPro" id="IPR007452">
    <property type="entry name" value="TamB_C"/>
</dbReference>
<dbReference type="Proteomes" id="UP000588068">
    <property type="component" value="Unassembled WGS sequence"/>
</dbReference>
<evidence type="ECO:0000313" key="7">
    <source>
        <dbReference type="Proteomes" id="UP000588068"/>
    </source>
</evidence>
<name>A0A841HJZ0_9GAMM</name>
<gene>
    <name evidence="6" type="ORF">HNQ60_001577</name>
</gene>
<keyword evidence="7" id="KW-1185">Reference proteome</keyword>
<comment type="caution">
    <text evidence="6">The sequence shown here is derived from an EMBL/GenBank/DDBJ whole genome shotgun (WGS) entry which is preliminary data.</text>
</comment>
<sequence length="1260" mass="135014">MRKWIFIIILAVLVVAPVALIGTLLYTPAGLSMVSSQLHRLERLGVRIEGLSGTLAGTIHVDRFELDHPNVHVVVHDITSTLQVRELILQTIRVSSLTARDALVEIRDAPPSPPSTKPMRFLPSFLRIDARGLDLAGVRYVNIDGTVVDATRVRGRVRISPRNLRGRDLIVEAPQFGLTGNVRLRAGRPLGLEGRIDGQVRMERGTEVAGSAQVSGTIDQLAIQATVLRPNVLNAEATLTRPENRWRIQGNVASPAVSLEPWMDEPPLSFRNIALNVDARPEGIRAAGNIGVPELSGRDLTIDVQGTYAQRVLDIASADVGVNETSARLHAAGTITFDGDKPTIEAKGNWTDLQWPLDKAPVVSSKQGEMTLAGELPYDYTVNARVSLPPDLMKTETPVEGDVRARGVIASDNIAIAEYTLNALAGSMTGSASLQFPEPRAWKLAVAATDVDPTQIHKDFGGRLSFKLDAQGQGFDKQARFDATLANLTGTLRGQPVRGAGRVQRTRNSWSAHNVQLHMGDARLAANGTLGDRVDARVTLNAGSLQTFLPDARGSVNLTATATGSVKAPHVIAHIRGEGLGYNEWRVASITADGDVDLGGQNPSNITVVAQSIGTTEKLIDTLRITGEGVAANHRVNIDVTGVADPTYPDPHVNMRIDGRYANQSWSGTMLATDIADGRKTGEPLIMKEPANFLVAKDRLSLEQFCIALGHGQFCAGGRWQRNGPWEGEVSGYEIPIAALLPPAGAEAEYSGRIEGRVKASGAPNQAWQAEAGARIIDAAIIYKPQGAEPETLNLGNGGLSGTATNAEVKFSLGVQAFEDTFLYANARIQRNGSNDLMNLPLAGDVRARAADANILPIFFTEIDNAAGLLTANVDVTGSLARPEITGRIELANGAFDSYRVNLALRKLNLIANLSNNRLDFKGSGNAGEGVLNVGGDFLWDRGELHGNLTLNGENLLVADLPEYRVVASPDLKFRIDANEIHVAGDVTVPEARIQPVNLTGAVQVSDDARYVGETPAEEAGRLQVLSEVRITMGKDVRVDAFGLQGRIVGGVGTTVRTGETAVGRGELSVADGRYEAYGQKLDISRGRLLFDASPLDDPGLDIEAQRKIEAIKVGMNVRGTLRDPRLTFFSEPSMPQTSIMSYLLVGKGIDSMQSGDAATISSAKDTLALQGGGLIASQIGRRLGLEEVGVESTTNSAGQTNSALVLGKFLSPRLFISYGISLTESINTFKLRYTVSDKWILKMEAGENQSADAEYTIER</sequence>
<protein>
    <submittedName>
        <fullName evidence="6">Translocation and assembly module TamB</fullName>
    </submittedName>
</protein>
<dbReference type="Pfam" id="PF04357">
    <property type="entry name" value="TamB"/>
    <property type="match status" value="1"/>
</dbReference>
<dbReference type="RefSeq" id="WP_184330485.1">
    <property type="nucleotide sequence ID" value="NZ_JACHHZ010000002.1"/>
</dbReference>
<proteinExistence type="predicted"/>
<evidence type="ECO:0000256" key="4">
    <source>
        <dbReference type="ARBA" id="ARBA00023136"/>
    </source>
</evidence>
<dbReference type="GO" id="GO:0005886">
    <property type="term" value="C:plasma membrane"/>
    <property type="evidence" value="ECO:0007669"/>
    <property type="project" value="InterPro"/>
</dbReference>
<dbReference type="GO" id="GO:0097347">
    <property type="term" value="C:TAM protein secretion complex"/>
    <property type="evidence" value="ECO:0007669"/>
    <property type="project" value="TreeGrafter"/>
</dbReference>
<evidence type="ECO:0000313" key="6">
    <source>
        <dbReference type="EMBL" id="MBB6092699.1"/>
    </source>
</evidence>
<evidence type="ECO:0000256" key="1">
    <source>
        <dbReference type="ARBA" id="ARBA00004167"/>
    </source>
</evidence>
<evidence type="ECO:0000259" key="5">
    <source>
        <dbReference type="Pfam" id="PF04357"/>
    </source>
</evidence>
<dbReference type="GO" id="GO:0009306">
    <property type="term" value="P:protein secretion"/>
    <property type="evidence" value="ECO:0007669"/>
    <property type="project" value="InterPro"/>
</dbReference>
<dbReference type="AlphaFoldDB" id="A0A841HJZ0"/>
<feature type="domain" description="Translocation and assembly module TamB C-terminal" evidence="5">
    <location>
        <begin position="927"/>
        <end position="1259"/>
    </location>
</feature>
<organism evidence="6 7">
    <name type="scientific">Povalibacter uvarum</name>
    <dbReference type="NCBI Taxonomy" id="732238"/>
    <lineage>
        <taxon>Bacteria</taxon>
        <taxon>Pseudomonadati</taxon>
        <taxon>Pseudomonadota</taxon>
        <taxon>Gammaproteobacteria</taxon>
        <taxon>Steroidobacterales</taxon>
        <taxon>Steroidobacteraceae</taxon>
        <taxon>Povalibacter</taxon>
    </lineage>
</organism>
<reference evidence="6 7" key="1">
    <citation type="submission" date="2020-08" db="EMBL/GenBank/DDBJ databases">
        <title>Genomic Encyclopedia of Type Strains, Phase IV (KMG-IV): sequencing the most valuable type-strain genomes for metagenomic binning, comparative biology and taxonomic classification.</title>
        <authorList>
            <person name="Goeker M."/>
        </authorList>
    </citation>
    <scope>NUCLEOTIDE SEQUENCE [LARGE SCALE GENOMIC DNA]</scope>
    <source>
        <strain evidence="6 7">DSM 26723</strain>
    </source>
</reference>
<dbReference type="EMBL" id="JACHHZ010000002">
    <property type="protein sequence ID" value="MBB6092699.1"/>
    <property type="molecule type" value="Genomic_DNA"/>
</dbReference>
<keyword evidence="3" id="KW-1133">Transmembrane helix</keyword>
<dbReference type="PANTHER" id="PTHR36985:SF1">
    <property type="entry name" value="TRANSLOCATION AND ASSEMBLY MODULE SUBUNIT TAMB"/>
    <property type="match status" value="1"/>
</dbReference>
<dbReference type="PANTHER" id="PTHR36985">
    <property type="entry name" value="TRANSLOCATION AND ASSEMBLY MODULE SUBUNIT TAMB"/>
    <property type="match status" value="1"/>
</dbReference>
<keyword evidence="4" id="KW-0472">Membrane</keyword>
<keyword evidence="2" id="KW-0812">Transmembrane</keyword>
<evidence type="ECO:0000256" key="3">
    <source>
        <dbReference type="ARBA" id="ARBA00022989"/>
    </source>
</evidence>
<comment type="subcellular location">
    <subcellularLocation>
        <location evidence="1">Membrane</location>
        <topology evidence="1">Single-pass membrane protein</topology>
    </subcellularLocation>
</comment>
<evidence type="ECO:0000256" key="2">
    <source>
        <dbReference type="ARBA" id="ARBA00022692"/>
    </source>
</evidence>
<accession>A0A841HJZ0</accession>